<evidence type="ECO:0000313" key="2">
    <source>
        <dbReference type="EMBL" id="GGM75827.1"/>
    </source>
</evidence>
<evidence type="ECO:0000313" key="3">
    <source>
        <dbReference type="Proteomes" id="UP000637578"/>
    </source>
</evidence>
<accession>A0A8J3FX11</accession>
<dbReference type="RefSeq" id="WP_189061164.1">
    <property type="nucleotide sequence ID" value="NZ_BMMK01000035.1"/>
</dbReference>
<keyword evidence="1" id="KW-0175">Coiled coil</keyword>
<reference evidence="2" key="2">
    <citation type="submission" date="2020-09" db="EMBL/GenBank/DDBJ databases">
        <authorList>
            <person name="Sun Q."/>
            <person name="Zhou Y."/>
        </authorList>
    </citation>
    <scope>NUCLEOTIDE SEQUENCE</scope>
    <source>
        <strain evidence="2">CGMCC 4.5737</strain>
    </source>
</reference>
<sequence>MADLLQRARTLISRASAIGGATQWEASLLNAYLVAVENNDRDKADRLFRQLEELLEQRAEAKRRG</sequence>
<dbReference type="AlphaFoldDB" id="A0A8J3FX11"/>
<feature type="coiled-coil region" evidence="1">
    <location>
        <begin position="37"/>
        <end position="64"/>
    </location>
</feature>
<reference evidence="2" key="1">
    <citation type="journal article" date="2014" name="Int. J. Syst. Evol. Microbiol.">
        <title>Complete genome sequence of Corynebacterium casei LMG S-19264T (=DSM 44701T), isolated from a smear-ripened cheese.</title>
        <authorList>
            <consortium name="US DOE Joint Genome Institute (JGI-PGF)"/>
            <person name="Walter F."/>
            <person name="Albersmeier A."/>
            <person name="Kalinowski J."/>
            <person name="Ruckert C."/>
        </authorList>
    </citation>
    <scope>NUCLEOTIDE SEQUENCE</scope>
    <source>
        <strain evidence="2">CGMCC 4.5737</strain>
    </source>
</reference>
<keyword evidence="3" id="KW-1185">Reference proteome</keyword>
<comment type="caution">
    <text evidence="2">The sequence shown here is derived from an EMBL/GenBank/DDBJ whole genome shotgun (WGS) entry which is preliminary data.</text>
</comment>
<dbReference type="EMBL" id="BMMK01000035">
    <property type="protein sequence ID" value="GGM75827.1"/>
    <property type="molecule type" value="Genomic_DNA"/>
</dbReference>
<proteinExistence type="predicted"/>
<organism evidence="2 3">
    <name type="scientific">Longimycelium tulufanense</name>
    <dbReference type="NCBI Taxonomy" id="907463"/>
    <lineage>
        <taxon>Bacteria</taxon>
        <taxon>Bacillati</taxon>
        <taxon>Actinomycetota</taxon>
        <taxon>Actinomycetes</taxon>
        <taxon>Pseudonocardiales</taxon>
        <taxon>Pseudonocardiaceae</taxon>
        <taxon>Longimycelium</taxon>
    </lineage>
</organism>
<name>A0A8J3FX11_9PSEU</name>
<evidence type="ECO:0000256" key="1">
    <source>
        <dbReference type="SAM" id="Coils"/>
    </source>
</evidence>
<dbReference type="Proteomes" id="UP000637578">
    <property type="component" value="Unassembled WGS sequence"/>
</dbReference>
<gene>
    <name evidence="2" type="ORF">GCM10012275_53220</name>
</gene>
<protein>
    <submittedName>
        <fullName evidence="2">Uncharacterized protein</fullName>
    </submittedName>
</protein>